<dbReference type="PANTHER" id="PTHR30629">
    <property type="entry name" value="PROPHAGE INTEGRASE"/>
    <property type="match status" value="1"/>
</dbReference>
<dbReference type="InterPro" id="IPR038488">
    <property type="entry name" value="Integrase_DNA-bd_sf"/>
</dbReference>
<dbReference type="Proteomes" id="UP000219335">
    <property type="component" value="Unassembled WGS sequence"/>
</dbReference>
<proteinExistence type="inferred from homology"/>
<dbReference type="EMBL" id="OCMU01000001">
    <property type="protein sequence ID" value="SOD16563.1"/>
    <property type="molecule type" value="Genomic_DNA"/>
</dbReference>
<dbReference type="Pfam" id="PF13356">
    <property type="entry name" value="Arm-DNA-bind_3"/>
    <property type="match status" value="1"/>
</dbReference>
<accession>A0A286A3S0</accession>
<evidence type="ECO:0000256" key="2">
    <source>
        <dbReference type="ARBA" id="ARBA00022908"/>
    </source>
</evidence>
<reference evidence="5 6" key="1">
    <citation type="submission" date="2017-09" db="EMBL/GenBank/DDBJ databases">
        <authorList>
            <person name="Ehlers B."/>
            <person name="Leendertz F.H."/>
        </authorList>
    </citation>
    <scope>NUCLEOTIDE SEQUENCE [LARGE SCALE GENOMIC DNA]</scope>
    <source>
        <strain evidence="5 6">Nm42</strain>
    </source>
</reference>
<sequence length="433" mass="49521">MAKIKLTNGRIAKFTCQDGNDQSFIWCDEVPGLGIRATARSVRKKYIFQSKIKGRSARLTIGDVNVWSIPDAQKEARRLQIIIDQGNDPRTVKADEEAKRIAETEAIKKRKNLETVTFGIAWQEYLIARKPYWGERHFGDHLDSMQQGGKQRTRSSKLTQPGALASLINIRLIDLTPDLISEWAKYECKKRPGRTRLAARLLSVFLSWCAESQTYQQIIKFNPTKNKSFRENLGKPQKKNDVLQREQLAPWFEAVRAIKNSIISAYLQVLLLTGSRPNELIAIQWSDIDFQWNSVSIKDKMEGLRIIPLTPYVSSLLSNLPRRNEYVFSSLESSCGHLKDPHPANYRVCESIGFDVTLHGLRRSFATLCEWIETPSGIAAQIQGHKPQGVREKHYIHRPLDLLRVWHVKIETWILGQAGIDFSPTITALHRVK</sequence>
<dbReference type="InterPro" id="IPR025166">
    <property type="entry name" value="Integrase_DNA_bind_dom"/>
</dbReference>
<dbReference type="RefSeq" id="WP_097103799.1">
    <property type="nucleotide sequence ID" value="NZ_OCMU01000001.1"/>
</dbReference>
<evidence type="ECO:0000259" key="4">
    <source>
        <dbReference type="PROSITE" id="PS51898"/>
    </source>
</evidence>
<dbReference type="InterPro" id="IPR013762">
    <property type="entry name" value="Integrase-like_cat_sf"/>
</dbReference>
<dbReference type="PANTHER" id="PTHR30629:SF6">
    <property type="entry name" value="PROPHAGE INTEGRASE INTA-RELATED"/>
    <property type="match status" value="1"/>
</dbReference>
<organism evidence="5 6">
    <name type="scientific">Nitrosomonas ureae</name>
    <dbReference type="NCBI Taxonomy" id="44577"/>
    <lineage>
        <taxon>Bacteria</taxon>
        <taxon>Pseudomonadati</taxon>
        <taxon>Pseudomonadota</taxon>
        <taxon>Betaproteobacteria</taxon>
        <taxon>Nitrosomonadales</taxon>
        <taxon>Nitrosomonadaceae</taxon>
        <taxon>Nitrosomonas</taxon>
    </lineage>
</organism>
<dbReference type="PROSITE" id="PS51898">
    <property type="entry name" value="TYR_RECOMBINASE"/>
    <property type="match status" value="1"/>
</dbReference>
<keyword evidence="3" id="KW-0233">DNA recombination</keyword>
<evidence type="ECO:0000256" key="3">
    <source>
        <dbReference type="ARBA" id="ARBA00023172"/>
    </source>
</evidence>
<dbReference type="Pfam" id="PF00589">
    <property type="entry name" value="Phage_integrase"/>
    <property type="match status" value="1"/>
</dbReference>
<feature type="domain" description="Tyr recombinase" evidence="4">
    <location>
        <begin position="238"/>
        <end position="408"/>
    </location>
</feature>
<dbReference type="InterPro" id="IPR002104">
    <property type="entry name" value="Integrase_catalytic"/>
</dbReference>
<gene>
    <name evidence="5" type="ORF">SAMN06297164_0635</name>
</gene>
<dbReference type="GO" id="GO:0015074">
    <property type="term" value="P:DNA integration"/>
    <property type="evidence" value="ECO:0007669"/>
    <property type="project" value="UniProtKB-KW"/>
</dbReference>
<keyword evidence="2" id="KW-0229">DNA integration</keyword>
<dbReference type="InterPro" id="IPR050808">
    <property type="entry name" value="Phage_Integrase"/>
</dbReference>
<dbReference type="GO" id="GO:0006310">
    <property type="term" value="P:DNA recombination"/>
    <property type="evidence" value="ECO:0007669"/>
    <property type="project" value="UniProtKB-KW"/>
</dbReference>
<evidence type="ECO:0000313" key="5">
    <source>
        <dbReference type="EMBL" id="SOD16563.1"/>
    </source>
</evidence>
<comment type="similarity">
    <text evidence="1">Belongs to the 'phage' integrase family.</text>
</comment>
<dbReference type="Gene3D" id="1.10.443.10">
    <property type="entry name" value="Intergrase catalytic core"/>
    <property type="match status" value="1"/>
</dbReference>
<protein>
    <submittedName>
        <fullName evidence="5">Integrase</fullName>
    </submittedName>
</protein>
<dbReference type="InterPro" id="IPR011010">
    <property type="entry name" value="DNA_brk_join_enz"/>
</dbReference>
<dbReference type="GO" id="GO:0003677">
    <property type="term" value="F:DNA binding"/>
    <property type="evidence" value="ECO:0007669"/>
    <property type="project" value="InterPro"/>
</dbReference>
<dbReference type="AlphaFoldDB" id="A0A286A3S0"/>
<evidence type="ECO:0000313" key="6">
    <source>
        <dbReference type="Proteomes" id="UP000219335"/>
    </source>
</evidence>
<dbReference type="SUPFAM" id="SSF56349">
    <property type="entry name" value="DNA breaking-rejoining enzymes"/>
    <property type="match status" value="1"/>
</dbReference>
<name>A0A286A3S0_9PROT</name>
<dbReference type="Gene3D" id="3.30.160.390">
    <property type="entry name" value="Integrase, DNA-binding domain"/>
    <property type="match status" value="1"/>
</dbReference>
<evidence type="ECO:0000256" key="1">
    <source>
        <dbReference type="ARBA" id="ARBA00008857"/>
    </source>
</evidence>